<reference evidence="1" key="1">
    <citation type="submission" date="2018-08" db="EMBL/GenBank/DDBJ databases">
        <authorList>
            <person name="Rossello M."/>
        </authorList>
    </citation>
    <scope>NUCLEOTIDE SEQUENCE [LARGE SCALE GENOMIC DNA]</scope>
    <source>
        <strain evidence="1">cv. Chinese Spring</strain>
    </source>
</reference>
<dbReference type="AlphaFoldDB" id="A0A3B6GT89"/>
<organism evidence="1">
    <name type="scientific">Triticum aestivum</name>
    <name type="common">Wheat</name>
    <dbReference type="NCBI Taxonomy" id="4565"/>
    <lineage>
        <taxon>Eukaryota</taxon>
        <taxon>Viridiplantae</taxon>
        <taxon>Streptophyta</taxon>
        <taxon>Embryophyta</taxon>
        <taxon>Tracheophyta</taxon>
        <taxon>Spermatophyta</taxon>
        <taxon>Magnoliopsida</taxon>
        <taxon>Liliopsida</taxon>
        <taxon>Poales</taxon>
        <taxon>Poaceae</taxon>
        <taxon>BOP clade</taxon>
        <taxon>Pooideae</taxon>
        <taxon>Triticodae</taxon>
        <taxon>Triticeae</taxon>
        <taxon>Triticinae</taxon>
        <taxon>Triticum</taxon>
    </lineage>
</organism>
<name>A0A3B6GT89_WHEAT</name>
<dbReference type="EnsemblPlants" id="TraesCS3D02G134600.1">
    <property type="protein sequence ID" value="TraesCS3D02G134600.1.cds1"/>
    <property type="gene ID" value="TraesCS3D02G134600"/>
</dbReference>
<sequence>MFLGLSAFIGLLLLSLGAGLLLPGGVGLRALPLAGEALLLGLRLSRGLLIGLRLPRGLFIGLRLLRGLLLGLRLSRGLLLGLRLSRGLLDRLSSLLGETERLSKARDIQSVFHTQNMIEKKRN</sequence>
<reference evidence="1" key="2">
    <citation type="submission" date="2018-10" db="UniProtKB">
        <authorList>
            <consortium name="EnsemblPlants"/>
        </authorList>
    </citation>
    <scope>IDENTIFICATION</scope>
</reference>
<keyword evidence="2" id="KW-1185">Reference proteome</keyword>
<accession>A0A3B6GT89</accession>
<evidence type="ECO:0000313" key="2">
    <source>
        <dbReference type="Proteomes" id="UP000019116"/>
    </source>
</evidence>
<dbReference type="Gramene" id="TraesRN3D0100300600.1">
    <property type="protein sequence ID" value="TraesRN3D0100300600.1"/>
    <property type="gene ID" value="TraesRN3D0100300600"/>
</dbReference>
<dbReference type="Gramene" id="TraesCS3D02G134600.1">
    <property type="protein sequence ID" value="TraesCS3D02G134600.1.cds1"/>
    <property type="gene ID" value="TraesCS3D02G134600"/>
</dbReference>
<evidence type="ECO:0000313" key="1">
    <source>
        <dbReference type="EnsemblPlants" id="TraesCS3D02G134600.1.cds1"/>
    </source>
</evidence>
<proteinExistence type="predicted"/>
<protein>
    <submittedName>
        <fullName evidence="1">Uncharacterized protein</fullName>
    </submittedName>
</protein>
<dbReference type="Proteomes" id="UP000019116">
    <property type="component" value="Chromosome 3D"/>
</dbReference>
<dbReference type="Gramene" id="TraesCS3D03G0282700.1">
    <property type="protein sequence ID" value="TraesCS3D03G0282700.1.CDS1"/>
    <property type="gene ID" value="TraesCS3D03G0282700"/>
</dbReference>